<keyword evidence="2" id="KW-1185">Reference proteome</keyword>
<accession>A0A2Z6MUL4</accession>
<evidence type="ECO:0000313" key="1">
    <source>
        <dbReference type="EMBL" id="GAU19845.1"/>
    </source>
</evidence>
<proteinExistence type="predicted"/>
<protein>
    <submittedName>
        <fullName evidence="1">Uncharacterized protein</fullName>
    </submittedName>
</protein>
<dbReference type="EMBL" id="DF973205">
    <property type="protein sequence ID" value="GAU19845.1"/>
    <property type="molecule type" value="Genomic_DNA"/>
</dbReference>
<gene>
    <name evidence="1" type="ORF">TSUD_170710</name>
</gene>
<sequence>MVFTVGMVTNEGTKWYLEHIIDNIKDVLANDNEEDRDCDCYDTEEDEKAAATETRTTVTVTLVPMNM</sequence>
<name>A0A2Z6MUL4_TRISU</name>
<evidence type="ECO:0000313" key="2">
    <source>
        <dbReference type="Proteomes" id="UP000242715"/>
    </source>
</evidence>
<organism evidence="1 2">
    <name type="scientific">Trifolium subterraneum</name>
    <name type="common">Subterranean clover</name>
    <dbReference type="NCBI Taxonomy" id="3900"/>
    <lineage>
        <taxon>Eukaryota</taxon>
        <taxon>Viridiplantae</taxon>
        <taxon>Streptophyta</taxon>
        <taxon>Embryophyta</taxon>
        <taxon>Tracheophyta</taxon>
        <taxon>Spermatophyta</taxon>
        <taxon>Magnoliopsida</taxon>
        <taxon>eudicotyledons</taxon>
        <taxon>Gunneridae</taxon>
        <taxon>Pentapetalae</taxon>
        <taxon>rosids</taxon>
        <taxon>fabids</taxon>
        <taxon>Fabales</taxon>
        <taxon>Fabaceae</taxon>
        <taxon>Papilionoideae</taxon>
        <taxon>50 kb inversion clade</taxon>
        <taxon>NPAAA clade</taxon>
        <taxon>Hologalegina</taxon>
        <taxon>IRL clade</taxon>
        <taxon>Trifolieae</taxon>
        <taxon>Trifolium</taxon>
    </lineage>
</organism>
<dbReference type="Proteomes" id="UP000242715">
    <property type="component" value="Unassembled WGS sequence"/>
</dbReference>
<dbReference type="AlphaFoldDB" id="A0A2Z6MUL4"/>
<reference evidence="2" key="1">
    <citation type="journal article" date="2017" name="Front. Plant Sci.">
        <title>Climate Clever Clovers: New Paradigm to Reduce the Environmental Footprint of Ruminants by Breeding Low Methanogenic Forages Utilizing Haplotype Variation.</title>
        <authorList>
            <person name="Kaur P."/>
            <person name="Appels R."/>
            <person name="Bayer P.E."/>
            <person name="Keeble-Gagnere G."/>
            <person name="Wang J."/>
            <person name="Hirakawa H."/>
            <person name="Shirasawa K."/>
            <person name="Vercoe P."/>
            <person name="Stefanova K."/>
            <person name="Durmic Z."/>
            <person name="Nichols P."/>
            <person name="Revell C."/>
            <person name="Isobe S.N."/>
            <person name="Edwards D."/>
            <person name="Erskine W."/>
        </authorList>
    </citation>
    <scope>NUCLEOTIDE SEQUENCE [LARGE SCALE GENOMIC DNA]</scope>
    <source>
        <strain evidence="2">cv. Daliak</strain>
    </source>
</reference>